<name>A0A6A4KQ28_9ERIC</name>
<dbReference type="EMBL" id="QEFC01004677">
    <property type="protein sequence ID" value="KAE9444999.1"/>
    <property type="molecule type" value="Genomic_DNA"/>
</dbReference>
<feature type="domain" description="Aminotransferase-like plant mobile" evidence="2">
    <location>
        <begin position="22"/>
        <end position="220"/>
    </location>
</feature>
<reference evidence="3" key="1">
    <citation type="journal article" date="2019" name="Genome Biol. Evol.">
        <title>The Rhododendron genome and chromosomal organization provide insight into shared whole-genome duplications across the heath family (Ericaceae).</title>
        <authorList>
            <person name="Soza V.L."/>
            <person name="Lindsley D."/>
            <person name="Waalkes A."/>
            <person name="Ramage E."/>
            <person name="Patwardhan R.P."/>
            <person name="Burton J.N."/>
            <person name="Adey A."/>
            <person name="Kumar A."/>
            <person name="Qiu R."/>
            <person name="Shendure J."/>
            <person name="Hall B."/>
        </authorList>
    </citation>
    <scope>NUCLEOTIDE SEQUENCE</scope>
    <source>
        <strain evidence="3">RSF 1966-606</strain>
    </source>
</reference>
<feature type="compositionally biased region" description="Low complexity" evidence="1">
    <location>
        <begin position="334"/>
        <end position="343"/>
    </location>
</feature>
<evidence type="ECO:0000259" key="2">
    <source>
        <dbReference type="Pfam" id="PF10536"/>
    </source>
</evidence>
<feature type="non-terminal residue" evidence="3">
    <location>
        <position position="1"/>
    </location>
</feature>
<comment type="caution">
    <text evidence="3">The sequence shown here is derived from an EMBL/GenBank/DDBJ whole genome shotgun (WGS) entry which is preliminary data.</text>
</comment>
<dbReference type="InterPro" id="IPR044824">
    <property type="entry name" value="MAIN-like"/>
</dbReference>
<proteinExistence type="predicted"/>
<dbReference type="GO" id="GO:0010073">
    <property type="term" value="P:meristem maintenance"/>
    <property type="evidence" value="ECO:0007669"/>
    <property type="project" value="InterPro"/>
</dbReference>
<dbReference type="PANTHER" id="PTHR46033">
    <property type="entry name" value="PROTEIN MAIN-LIKE 2"/>
    <property type="match status" value="1"/>
</dbReference>
<dbReference type="AlphaFoldDB" id="A0A6A4KQ28"/>
<dbReference type="InterPro" id="IPR019557">
    <property type="entry name" value="AminoTfrase-like_pln_mobile"/>
</dbReference>
<evidence type="ECO:0000313" key="3">
    <source>
        <dbReference type="EMBL" id="KAE9444999.1"/>
    </source>
</evidence>
<accession>A0A6A4KQ28</accession>
<feature type="compositionally biased region" description="Acidic residues" evidence="1">
    <location>
        <begin position="320"/>
        <end position="333"/>
    </location>
</feature>
<sequence>MLSRSLNIPRQGAAIKNLEHACSRWSIDTHSFAWAWGESSLSLEDVVILTRLSLRGASVFDPDKFSRADWENIAELRRLGKLAQSGPQTFNPRRRGFLGRLRTLSRVPIINSGSIWPGYLLSSFVLPNYSADNPSPTVFPLAVLLARGEPIALAPLFLGSLYRQLDLVHADLARSLGRCDHLSMVHTSFLLAYFFEHFHTITPLPRTFLASANRSWAERWFGTSSDASWYEACDIAVNFTPRPYSFTSPGVVGIGQCLLPVRSSVLAASGNDHIAQAVINSTLIALPGWLPFLNNEASGVRELDASTFVAFEPAAAAATEEAEEQATGEEAEESVSAALAKRR</sequence>
<evidence type="ECO:0000256" key="1">
    <source>
        <dbReference type="SAM" id="MobiDB-lite"/>
    </source>
</evidence>
<organism evidence="3">
    <name type="scientific">Rhododendron williamsianum</name>
    <dbReference type="NCBI Taxonomy" id="262921"/>
    <lineage>
        <taxon>Eukaryota</taxon>
        <taxon>Viridiplantae</taxon>
        <taxon>Streptophyta</taxon>
        <taxon>Embryophyta</taxon>
        <taxon>Tracheophyta</taxon>
        <taxon>Spermatophyta</taxon>
        <taxon>Magnoliopsida</taxon>
        <taxon>eudicotyledons</taxon>
        <taxon>Gunneridae</taxon>
        <taxon>Pentapetalae</taxon>
        <taxon>asterids</taxon>
        <taxon>Ericales</taxon>
        <taxon>Ericaceae</taxon>
        <taxon>Ericoideae</taxon>
        <taxon>Rhodoreae</taxon>
        <taxon>Rhododendron</taxon>
    </lineage>
</organism>
<dbReference type="PANTHER" id="PTHR46033:SF80">
    <property type="entry name" value="PROTEIN MAIN-LIKE 2-LIKE"/>
    <property type="match status" value="1"/>
</dbReference>
<protein>
    <recommendedName>
        <fullName evidence="2">Aminotransferase-like plant mobile domain-containing protein</fullName>
    </recommendedName>
</protein>
<feature type="region of interest" description="Disordered" evidence="1">
    <location>
        <begin position="319"/>
        <end position="343"/>
    </location>
</feature>
<dbReference type="OrthoDB" id="1572276at2759"/>
<dbReference type="Pfam" id="PF10536">
    <property type="entry name" value="PMD"/>
    <property type="match status" value="1"/>
</dbReference>
<gene>
    <name evidence="3" type="ORF">C3L33_23103</name>
</gene>